<name>A0A5N6GFK8_ASPFL</name>
<dbReference type="AlphaFoldDB" id="A0A5N6GFK8"/>
<gene>
    <name evidence="1" type="ORF">BDV35DRAFT_142140</name>
</gene>
<sequence length="117" mass="13160">MQGLVCVRCGRTQPNSAGKYHACCNGQLYVKHCTADYCVAEYFSALRKSELWHSVPAVLHLFCRDYCLANISRKSQLETRCQIKAQVELRNLIMKVGDNFHKFPGEVPIPSRGGRAA</sequence>
<dbReference type="EMBL" id="ML734774">
    <property type="protein sequence ID" value="KAB8240154.1"/>
    <property type="molecule type" value="Genomic_DNA"/>
</dbReference>
<protein>
    <submittedName>
        <fullName evidence="1">Uncharacterized protein</fullName>
    </submittedName>
</protein>
<accession>A0A5N6GFK8</accession>
<reference evidence="1" key="1">
    <citation type="submission" date="2019-04" db="EMBL/GenBank/DDBJ databases">
        <title>Friends and foes A comparative genomics study of 23 Aspergillus species from section Flavi.</title>
        <authorList>
            <consortium name="DOE Joint Genome Institute"/>
            <person name="Kjaerbolling I."/>
            <person name="Vesth T."/>
            <person name="Frisvad J.C."/>
            <person name="Nybo J.L."/>
            <person name="Theobald S."/>
            <person name="Kildgaard S."/>
            <person name="Isbrandt T."/>
            <person name="Kuo A."/>
            <person name="Sato A."/>
            <person name="Lyhne E.K."/>
            <person name="Kogle M.E."/>
            <person name="Wiebenga A."/>
            <person name="Kun R.S."/>
            <person name="Lubbers R.J."/>
            <person name="Makela M.R."/>
            <person name="Barry K."/>
            <person name="Chovatia M."/>
            <person name="Clum A."/>
            <person name="Daum C."/>
            <person name="Haridas S."/>
            <person name="He G."/>
            <person name="LaButti K."/>
            <person name="Lipzen A."/>
            <person name="Mondo S."/>
            <person name="Riley R."/>
            <person name="Salamov A."/>
            <person name="Simmons B.A."/>
            <person name="Magnuson J.K."/>
            <person name="Henrissat B."/>
            <person name="Mortensen U.H."/>
            <person name="Larsen T.O."/>
            <person name="Devries R.P."/>
            <person name="Grigoriev I.V."/>
            <person name="Machida M."/>
            <person name="Baker S.E."/>
            <person name="Andersen M.R."/>
        </authorList>
    </citation>
    <scope>NUCLEOTIDE SEQUENCE [LARGE SCALE GENOMIC DNA]</scope>
    <source>
        <strain evidence="1">CBS 121.62</strain>
    </source>
</reference>
<dbReference type="Proteomes" id="UP000325434">
    <property type="component" value="Unassembled WGS sequence"/>
</dbReference>
<proteinExistence type="predicted"/>
<evidence type="ECO:0000313" key="1">
    <source>
        <dbReference type="EMBL" id="KAB8240154.1"/>
    </source>
</evidence>
<organism evidence="1">
    <name type="scientific">Aspergillus flavus</name>
    <dbReference type="NCBI Taxonomy" id="5059"/>
    <lineage>
        <taxon>Eukaryota</taxon>
        <taxon>Fungi</taxon>
        <taxon>Dikarya</taxon>
        <taxon>Ascomycota</taxon>
        <taxon>Pezizomycotina</taxon>
        <taxon>Eurotiomycetes</taxon>
        <taxon>Eurotiomycetidae</taxon>
        <taxon>Eurotiales</taxon>
        <taxon>Aspergillaceae</taxon>
        <taxon>Aspergillus</taxon>
        <taxon>Aspergillus subgen. Circumdati</taxon>
    </lineage>
</organism>